<gene>
    <name evidence="7" type="ORF">METZ01_LOCUS352092</name>
</gene>
<keyword evidence="1" id="KW-1003">Cell membrane</keyword>
<keyword evidence="3 6" id="KW-0812">Transmembrane</keyword>
<feature type="transmembrane region" description="Helical" evidence="6">
    <location>
        <begin position="70"/>
        <end position="87"/>
    </location>
</feature>
<feature type="transmembrane region" description="Helical" evidence="6">
    <location>
        <begin position="151"/>
        <end position="169"/>
    </location>
</feature>
<feature type="non-terminal residue" evidence="7">
    <location>
        <position position="216"/>
    </location>
</feature>
<keyword evidence="4 6" id="KW-1133">Transmembrane helix</keyword>
<dbReference type="PANTHER" id="PTHR30589:SF0">
    <property type="entry name" value="PHOSPHATIDYLGLYCEROL--PROLIPOPROTEIN DIACYLGLYCERYL TRANSFERASE"/>
    <property type="match status" value="1"/>
</dbReference>
<proteinExistence type="predicted"/>
<name>A0A382RQL5_9ZZZZ</name>
<protein>
    <recommendedName>
        <fullName evidence="8">Prolipoprotein diacylglyceryl transferase</fullName>
    </recommendedName>
</protein>
<dbReference type="InterPro" id="IPR001640">
    <property type="entry name" value="Lgt"/>
</dbReference>
<evidence type="ECO:0000256" key="4">
    <source>
        <dbReference type="ARBA" id="ARBA00022989"/>
    </source>
</evidence>
<dbReference type="PROSITE" id="PS01311">
    <property type="entry name" value="LGT"/>
    <property type="match status" value="1"/>
</dbReference>
<evidence type="ECO:0000256" key="5">
    <source>
        <dbReference type="ARBA" id="ARBA00023136"/>
    </source>
</evidence>
<dbReference type="NCBIfam" id="TIGR00544">
    <property type="entry name" value="lgt"/>
    <property type="match status" value="1"/>
</dbReference>
<reference evidence="7" key="1">
    <citation type="submission" date="2018-05" db="EMBL/GenBank/DDBJ databases">
        <authorList>
            <person name="Lanie J.A."/>
            <person name="Ng W.-L."/>
            <person name="Kazmierczak K.M."/>
            <person name="Andrzejewski T.M."/>
            <person name="Davidsen T.M."/>
            <person name="Wayne K.J."/>
            <person name="Tettelin H."/>
            <person name="Glass J.I."/>
            <person name="Rusch D."/>
            <person name="Podicherti R."/>
            <person name="Tsui H.-C.T."/>
            <person name="Winkler M.E."/>
        </authorList>
    </citation>
    <scope>NUCLEOTIDE SEQUENCE</scope>
</reference>
<feature type="transmembrane region" description="Helical" evidence="6">
    <location>
        <begin position="31"/>
        <end position="50"/>
    </location>
</feature>
<organism evidence="7">
    <name type="scientific">marine metagenome</name>
    <dbReference type="NCBI Taxonomy" id="408172"/>
    <lineage>
        <taxon>unclassified sequences</taxon>
        <taxon>metagenomes</taxon>
        <taxon>ecological metagenomes</taxon>
    </lineage>
</organism>
<dbReference type="EMBL" id="UINC01123037">
    <property type="protein sequence ID" value="SVC99238.1"/>
    <property type="molecule type" value="Genomic_DNA"/>
</dbReference>
<evidence type="ECO:0008006" key="8">
    <source>
        <dbReference type="Google" id="ProtNLM"/>
    </source>
</evidence>
<keyword evidence="5 6" id="KW-0472">Membrane</keyword>
<dbReference type="GO" id="GO:0005886">
    <property type="term" value="C:plasma membrane"/>
    <property type="evidence" value="ECO:0007669"/>
    <property type="project" value="InterPro"/>
</dbReference>
<evidence type="ECO:0000313" key="7">
    <source>
        <dbReference type="EMBL" id="SVC99238.1"/>
    </source>
</evidence>
<dbReference type="Pfam" id="PF01790">
    <property type="entry name" value="LGT"/>
    <property type="match status" value="1"/>
</dbReference>
<evidence type="ECO:0000256" key="1">
    <source>
        <dbReference type="ARBA" id="ARBA00022475"/>
    </source>
</evidence>
<dbReference type="GO" id="GO:0008961">
    <property type="term" value="F:phosphatidylglycerol-prolipoprotein diacylglyceryl transferase activity"/>
    <property type="evidence" value="ECO:0007669"/>
    <property type="project" value="InterPro"/>
</dbReference>
<dbReference type="GO" id="GO:0042158">
    <property type="term" value="P:lipoprotein biosynthetic process"/>
    <property type="evidence" value="ECO:0007669"/>
    <property type="project" value="InterPro"/>
</dbReference>
<sequence length="216" mass="24599">MYLLAFLLAYLLAKYRANLTQEWSAQQVDDLIFYGALGAVLGGRLGYMLFYSLPSFLSNPLIFLDFQNGGMSFHGGFLGVLLAMILFNRKSKKSFFQTTDFIAPLVPLGLAFGRIGNYINAELWGKVTTSAWSVYSPDQSGIWAQRYPTQLFEALLEGVVLFVILWFFSQKNRPLMATSSLFLIFYGFFRFIIEFIRVPDAQLGYLAFEWLTMGQL</sequence>
<evidence type="ECO:0000256" key="6">
    <source>
        <dbReference type="SAM" id="Phobius"/>
    </source>
</evidence>
<evidence type="ECO:0000256" key="2">
    <source>
        <dbReference type="ARBA" id="ARBA00022679"/>
    </source>
</evidence>
<accession>A0A382RQL5</accession>
<feature type="transmembrane region" description="Helical" evidence="6">
    <location>
        <begin position="175"/>
        <end position="193"/>
    </location>
</feature>
<dbReference type="AlphaFoldDB" id="A0A382RQL5"/>
<evidence type="ECO:0000256" key="3">
    <source>
        <dbReference type="ARBA" id="ARBA00022692"/>
    </source>
</evidence>
<keyword evidence="2" id="KW-0808">Transferase</keyword>
<dbReference type="PANTHER" id="PTHR30589">
    <property type="entry name" value="PROLIPOPROTEIN DIACYLGLYCERYL TRANSFERASE"/>
    <property type="match status" value="1"/>
</dbReference>